<dbReference type="Proteomes" id="UP001152795">
    <property type="component" value="Unassembled WGS sequence"/>
</dbReference>
<dbReference type="Pfam" id="PF04970">
    <property type="entry name" value="LRAT"/>
    <property type="match status" value="1"/>
</dbReference>
<reference evidence="2" key="1">
    <citation type="submission" date="2020-04" db="EMBL/GenBank/DDBJ databases">
        <authorList>
            <person name="Alioto T."/>
            <person name="Alioto T."/>
            <person name="Gomez Garrido J."/>
        </authorList>
    </citation>
    <scope>NUCLEOTIDE SEQUENCE</scope>
    <source>
        <strain evidence="2">A484AB</strain>
    </source>
</reference>
<proteinExistence type="predicted"/>
<name>A0A7D9I540_PARCT</name>
<evidence type="ECO:0000259" key="1">
    <source>
        <dbReference type="Pfam" id="PF04970"/>
    </source>
</evidence>
<gene>
    <name evidence="2" type="ORF">PACLA_8A083354</name>
</gene>
<protein>
    <recommendedName>
        <fullName evidence="1">LRAT domain-containing protein</fullName>
    </recommendedName>
</protein>
<sequence>MDVSYVEIDEIGNLDAGTQIAVKKSAESLHSSFSFFYPFLKNMRYYYHHGVYLGHCKVVHFAGQDREDARPRKCDIFQFWQDAMDRKLYKVQYNDPSVVLSTILTCHRADEVLARPGTWPGFQFADYNCESFAIWLKTGKNIHASELIRPILPLAVAVASF</sequence>
<comment type="caution">
    <text evidence="2">The sequence shown here is derived from an EMBL/GenBank/DDBJ whole genome shotgun (WGS) entry which is preliminary data.</text>
</comment>
<accession>A0A7D9I540</accession>
<evidence type="ECO:0000313" key="2">
    <source>
        <dbReference type="EMBL" id="CAB3997427.1"/>
    </source>
</evidence>
<dbReference type="InterPro" id="IPR007053">
    <property type="entry name" value="LRAT_dom"/>
</dbReference>
<dbReference type="AlphaFoldDB" id="A0A7D9I540"/>
<dbReference type="Gene3D" id="3.90.1720.10">
    <property type="entry name" value="endopeptidase domain like (from Nostoc punctiforme)"/>
    <property type="match status" value="1"/>
</dbReference>
<keyword evidence="3" id="KW-1185">Reference proteome</keyword>
<dbReference type="EMBL" id="CACRXK020003095">
    <property type="protein sequence ID" value="CAB3997427.1"/>
    <property type="molecule type" value="Genomic_DNA"/>
</dbReference>
<dbReference type="OrthoDB" id="5976215at2759"/>
<evidence type="ECO:0000313" key="3">
    <source>
        <dbReference type="Proteomes" id="UP001152795"/>
    </source>
</evidence>
<feature type="domain" description="LRAT" evidence="1">
    <location>
        <begin position="44"/>
        <end position="141"/>
    </location>
</feature>
<organism evidence="2 3">
    <name type="scientific">Paramuricea clavata</name>
    <name type="common">Red gorgonian</name>
    <name type="synonym">Violescent sea-whip</name>
    <dbReference type="NCBI Taxonomy" id="317549"/>
    <lineage>
        <taxon>Eukaryota</taxon>
        <taxon>Metazoa</taxon>
        <taxon>Cnidaria</taxon>
        <taxon>Anthozoa</taxon>
        <taxon>Octocorallia</taxon>
        <taxon>Malacalcyonacea</taxon>
        <taxon>Plexauridae</taxon>
        <taxon>Paramuricea</taxon>
    </lineage>
</organism>